<accession>A0A0F9LDS9</accession>
<evidence type="ECO:0000313" key="1">
    <source>
        <dbReference type="EMBL" id="KKM93139.1"/>
    </source>
</evidence>
<gene>
    <name evidence="1" type="ORF">LCGC14_1211390</name>
</gene>
<dbReference type="AlphaFoldDB" id="A0A0F9LDS9"/>
<organism evidence="1">
    <name type="scientific">marine sediment metagenome</name>
    <dbReference type="NCBI Taxonomy" id="412755"/>
    <lineage>
        <taxon>unclassified sequences</taxon>
        <taxon>metagenomes</taxon>
        <taxon>ecological metagenomes</taxon>
    </lineage>
</organism>
<name>A0A0F9LDS9_9ZZZZ</name>
<dbReference type="EMBL" id="LAZR01006306">
    <property type="protein sequence ID" value="KKM93139.1"/>
    <property type="molecule type" value="Genomic_DNA"/>
</dbReference>
<reference evidence="1" key="1">
    <citation type="journal article" date="2015" name="Nature">
        <title>Complex archaea that bridge the gap between prokaryotes and eukaryotes.</title>
        <authorList>
            <person name="Spang A."/>
            <person name="Saw J.H."/>
            <person name="Jorgensen S.L."/>
            <person name="Zaremba-Niedzwiedzka K."/>
            <person name="Martijn J."/>
            <person name="Lind A.E."/>
            <person name="van Eijk R."/>
            <person name="Schleper C."/>
            <person name="Guy L."/>
            <person name="Ettema T.J."/>
        </authorList>
    </citation>
    <scope>NUCLEOTIDE SEQUENCE</scope>
</reference>
<proteinExistence type="predicted"/>
<protein>
    <submittedName>
        <fullName evidence="1">Uncharacterized protein</fullName>
    </submittedName>
</protein>
<sequence length="69" mass="8075">MALTAISFNQAVEVLNKAAAEAPREIVREILFEGLFNSTWRDKYEDAYMELFKYRTDLEESVRNVLTKE</sequence>
<comment type="caution">
    <text evidence="1">The sequence shown here is derived from an EMBL/GenBank/DDBJ whole genome shotgun (WGS) entry which is preliminary data.</text>
</comment>